<feature type="compositionally biased region" description="Basic residues" evidence="1">
    <location>
        <begin position="304"/>
        <end position="317"/>
    </location>
</feature>
<keyword evidence="3" id="KW-1185">Reference proteome</keyword>
<evidence type="ECO:0000313" key="2">
    <source>
        <dbReference type="EMBL" id="KAJ3481016.1"/>
    </source>
</evidence>
<feature type="compositionally biased region" description="Basic and acidic residues" evidence="1">
    <location>
        <begin position="61"/>
        <end position="72"/>
    </location>
</feature>
<feature type="region of interest" description="Disordered" evidence="1">
    <location>
        <begin position="142"/>
        <end position="170"/>
    </location>
</feature>
<proteinExistence type="predicted"/>
<feature type="region of interest" description="Disordered" evidence="1">
    <location>
        <begin position="297"/>
        <end position="323"/>
    </location>
</feature>
<reference evidence="2" key="1">
    <citation type="submission" date="2022-07" db="EMBL/GenBank/DDBJ databases">
        <title>Genome Sequence of Physisporinus lineatus.</title>
        <authorList>
            <person name="Buettner E."/>
        </authorList>
    </citation>
    <scope>NUCLEOTIDE SEQUENCE</scope>
    <source>
        <strain evidence="2">VT162</strain>
    </source>
</reference>
<feature type="compositionally biased region" description="Polar residues" evidence="1">
    <location>
        <begin position="1"/>
        <end position="13"/>
    </location>
</feature>
<evidence type="ECO:0000256" key="1">
    <source>
        <dbReference type="SAM" id="MobiDB-lite"/>
    </source>
</evidence>
<name>A0AAD5UYF5_9APHY</name>
<dbReference type="Proteomes" id="UP001212997">
    <property type="component" value="Unassembled WGS sequence"/>
</dbReference>
<protein>
    <submittedName>
        <fullName evidence="2">Uncharacterized protein</fullName>
    </submittedName>
</protein>
<organism evidence="2 3">
    <name type="scientific">Meripilus lineatus</name>
    <dbReference type="NCBI Taxonomy" id="2056292"/>
    <lineage>
        <taxon>Eukaryota</taxon>
        <taxon>Fungi</taxon>
        <taxon>Dikarya</taxon>
        <taxon>Basidiomycota</taxon>
        <taxon>Agaricomycotina</taxon>
        <taxon>Agaricomycetes</taxon>
        <taxon>Polyporales</taxon>
        <taxon>Meripilaceae</taxon>
        <taxon>Meripilus</taxon>
    </lineage>
</organism>
<dbReference type="EMBL" id="JANAWD010000344">
    <property type="protein sequence ID" value="KAJ3481016.1"/>
    <property type="molecule type" value="Genomic_DNA"/>
</dbReference>
<sequence>MSESPRSAISSCSDDVANSDHNLSDSPPSTVSTESPPTVTPQTVAPSQPHTPTSSHSNSNNDDHAHPRHQPDEANVPRIKSWPSSSTGPLRIVHSSARRIMDTSELYLLFPTKDATSKQTPWEQAPSLPIPHLTQGIPANQPDAQHSKHVFDRPPTATTEDQAIDRDDPKRKFDGGDWIHVFDENETMPCPWCREPLLVDPYFISKHIGPQGKQHVERTSNIKCPYEDCDEIPLILTKHIIYKHFDLVSLCPIVEPGSRCTGNPIRGDSSRVTNHLNCFHLAMAKPARDDPIQFLSIPRERITQGRKGREKRRKRSNSRSTTF</sequence>
<evidence type="ECO:0000313" key="3">
    <source>
        <dbReference type="Proteomes" id="UP001212997"/>
    </source>
</evidence>
<dbReference type="AlphaFoldDB" id="A0AAD5UYF5"/>
<feature type="region of interest" description="Disordered" evidence="1">
    <location>
        <begin position="1"/>
        <end position="90"/>
    </location>
</feature>
<gene>
    <name evidence="2" type="ORF">NLI96_g7950</name>
</gene>
<comment type="caution">
    <text evidence="2">The sequence shown here is derived from an EMBL/GenBank/DDBJ whole genome shotgun (WGS) entry which is preliminary data.</text>
</comment>
<feature type="compositionally biased region" description="Low complexity" evidence="1">
    <location>
        <begin position="24"/>
        <end position="60"/>
    </location>
</feature>
<accession>A0AAD5UYF5</accession>